<dbReference type="Proteomes" id="UP000320766">
    <property type="component" value="Unassembled WGS sequence"/>
</dbReference>
<dbReference type="SUPFAM" id="SSF53901">
    <property type="entry name" value="Thiolase-like"/>
    <property type="match status" value="2"/>
</dbReference>
<dbReference type="Gene3D" id="3.40.47.10">
    <property type="match status" value="1"/>
</dbReference>
<dbReference type="GO" id="GO:0008299">
    <property type="term" value="P:isoprenoid biosynthetic process"/>
    <property type="evidence" value="ECO:0007669"/>
    <property type="project" value="UniProtKB-KW"/>
</dbReference>
<dbReference type="PIRSF" id="PIRSF000429">
    <property type="entry name" value="Ac-CoA_Ac_transf"/>
    <property type="match status" value="1"/>
</dbReference>
<dbReference type="Pfam" id="PF22691">
    <property type="entry name" value="Thiolase_C_1"/>
    <property type="match status" value="1"/>
</dbReference>
<evidence type="ECO:0000313" key="3">
    <source>
        <dbReference type="EMBL" id="RZN66260.1"/>
    </source>
</evidence>
<dbReference type="AlphaFoldDB" id="A0A520KVK8"/>
<dbReference type="PANTHER" id="PTHR42870:SF1">
    <property type="entry name" value="NON-SPECIFIC LIPID-TRANSFER PROTEIN-LIKE 2"/>
    <property type="match status" value="1"/>
</dbReference>
<comment type="caution">
    <text evidence="3">The sequence shown here is derived from an EMBL/GenBank/DDBJ whole genome shotgun (WGS) entry which is preliminary data.</text>
</comment>
<dbReference type="InterPro" id="IPR055140">
    <property type="entry name" value="Thiolase_C_2"/>
</dbReference>
<accession>A0A520KVK8</accession>
<dbReference type="InterPro" id="IPR016039">
    <property type="entry name" value="Thiolase-like"/>
</dbReference>
<evidence type="ECO:0000313" key="4">
    <source>
        <dbReference type="Proteomes" id="UP000320766"/>
    </source>
</evidence>
<feature type="domain" description="Thiolase C-terminal" evidence="2">
    <location>
        <begin position="255"/>
        <end position="387"/>
    </location>
</feature>
<sequence>MKREVAIIGYGALKIGKYPEKSDNELAIESIRLSLEDSGVPKDDVDGLFTTPNYLDRMGLQLSTIAEYMRVSPKSMAEISCGGTAAGLTIKYAMNEILLGNIDIAVCYGTETRRSMIEGYYKGKITNMFEPTTQPHISGGTIWAYACSARRYMHEYHAKEEHFAMAAVRDREAATKNPYAYFRTPITVDDVLNSTILCTPIKLLDSSAARDGAAAVVLASKDKARRFSDAPVYLRAVGEHHDNSLFVPTDRRDKSISSFTATKEAAKDAFKMAKCKSNDIDIAEIYAPFSPQELIIPEDLGFFTRGGMIKAIQDGSTEIGGEIPINTDGGLLSRGHPAMITPFYESISIIRQLRGEAGKNQVEGAEIGLMHCEGGMLNNCMVFIFQRG</sequence>
<dbReference type="PANTHER" id="PTHR42870">
    <property type="entry name" value="ACETYL-COA C-ACETYLTRANSFERASE"/>
    <property type="match status" value="1"/>
</dbReference>
<dbReference type="CDD" id="cd00829">
    <property type="entry name" value="SCP-x_thiolase"/>
    <property type="match status" value="1"/>
</dbReference>
<keyword evidence="1" id="KW-0414">Isoprene biosynthesis</keyword>
<evidence type="ECO:0000256" key="1">
    <source>
        <dbReference type="ARBA" id="ARBA00023229"/>
    </source>
</evidence>
<dbReference type="GO" id="GO:0016747">
    <property type="term" value="F:acyltransferase activity, transferring groups other than amino-acyl groups"/>
    <property type="evidence" value="ECO:0007669"/>
    <property type="project" value="InterPro"/>
</dbReference>
<organism evidence="3 4">
    <name type="scientific">Candidatus Methanolliviera hydrocarbonicum</name>
    <dbReference type="NCBI Taxonomy" id="2491085"/>
    <lineage>
        <taxon>Archaea</taxon>
        <taxon>Methanobacteriati</taxon>
        <taxon>Methanobacteriota</taxon>
        <taxon>Candidatus Methanoliparia</taxon>
        <taxon>Candidatus Methanoliparales</taxon>
        <taxon>Candidatus Methanollivieraceae</taxon>
        <taxon>Candidatus Methanolliviera</taxon>
    </lineage>
</organism>
<dbReference type="InterPro" id="IPR002155">
    <property type="entry name" value="Thiolase"/>
</dbReference>
<evidence type="ECO:0000259" key="2">
    <source>
        <dbReference type="Pfam" id="PF22691"/>
    </source>
</evidence>
<dbReference type="EMBL" id="RXIL01000167">
    <property type="protein sequence ID" value="RZN66260.1"/>
    <property type="molecule type" value="Genomic_DNA"/>
</dbReference>
<reference evidence="3 4" key="1">
    <citation type="journal article" date="2019" name="Nat. Microbiol.">
        <title>Wide diversity of methane and short-chain alkane metabolisms in uncultured archaea.</title>
        <authorList>
            <person name="Borrel G."/>
            <person name="Adam P.S."/>
            <person name="McKay L.J."/>
            <person name="Chen L.X."/>
            <person name="Sierra-Garcia I.N."/>
            <person name="Sieber C.M."/>
            <person name="Letourneur Q."/>
            <person name="Ghozlane A."/>
            <person name="Andersen G.L."/>
            <person name="Li W.J."/>
            <person name="Hallam S.J."/>
            <person name="Muyzer G."/>
            <person name="de Oliveira V.M."/>
            <person name="Inskeep W.P."/>
            <person name="Banfield J.F."/>
            <person name="Gribaldo S."/>
        </authorList>
    </citation>
    <scope>NUCLEOTIDE SEQUENCE [LARGE SCALE GENOMIC DNA]</scope>
    <source>
        <strain evidence="3">NM1b</strain>
    </source>
</reference>
<protein>
    <submittedName>
        <fullName evidence="3">Thiolase family protein</fullName>
    </submittedName>
</protein>
<name>A0A520KVK8_9EURY</name>
<proteinExistence type="predicted"/>
<gene>
    <name evidence="3" type="ORF">EF807_08635</name>
</gene>